<keyword evidence="1" id="KW-0175">Coiled coil</keyword>
<protein>
    <submittedName>
        <fullName evidence="4">Recombinase family protein</fullName>
    </submittedName>
</protein>
<dbReference type="InterPro" id="IPR036162">
    <property type="entry name" value="Resolvase-like_N_sf"/>
</dbReference>
<evidence type="ECO:0000259" key="3">
    <source>
        <dbReference type="PROSITE" id="PS51737"/>
    </source>
</evidence>
<evidence type="ECO:0000259" key="2">
    <source>
        <dbReference type="PROSITE" id="PS51736"/>
    </source>
</evidence>
<comment type="caution">
    <text evidence="4">The sequence shown here is derived from an EMBL/GenBank/DDBJ whole genome shotgun (WGS) entry which is preliminary data.</text>
</comment>
<reference evidence="4" key="1">
    <citation type="submission" date="2020-10" db="EMBL/GenBank/DDBJ databases">
        <authorList>
            <person name="Gilroy R."/>
        </authorList>
    </citation>
    <scope>NUCLEOTIDE SEQUENCE</scope>
    <source>
        <strain evidence="4">ChiSxjej1B13-7958</strain>
    </source>
</reference>
<name>A0A9D1AMT9_9FIRM</name>
<dbReference type="Pfam" id="PF13408">
    <property type="entry name" value="Zn_ribbon_recom"/>
    <property type="match status" value="1"/>
</dbReference>
<reference evidence="4" key="2">
    <citation type="journal article" date="2021" name="PeerJ">
        <title>Extensive microbial diversity within the chicken gut microbiome revealed by metagenomics and culture.</title>
        <authorList>
            <person name="Gilroy R."/>
            <person name="Ravi A."/>
            <person name="Getino M."/>
            <person name="Pursley I."/>
            <person name="Horton D.L."/>
            <person name="Alikhan N.F."/>
            <person name="Baker D."/>
            <person name="Gharbi K."/>
            <person name="Hall N."/>
            <person name="Watson M."/>
            <person name="Adriaenssens E.M."/>
            <person name="Foster-Nyarko E."/>
            <person name="Jarju S."/>
            <person name="Secka A."/>
            <person name="Antonio M."/>
            <person name="Oren A."/>
            <person name="Chaudhuri R.R."/>
            <person name="La Ragione R."/>
            <person name="Hildebrand F."/>
            <person name="Pallen M.J."/>
        </authorList>
    </citation>
    <scope>NUCLEOTIDE SEQUENCE</scope>
    <source>
        <strain evidence="4">ChiSxjej1B13-7958</strain>
    </source>
</reference>
<feature type="domain" description="Recombinase" evidence="3">
    <location>
        <begin position="197"/>
        <end position="314"/>
    </location>
</feature>
<dbReference type="Gene3D" id="3.40.50.1390">
    <property type="entry name" value="Resolvase, N-terminal catalytic domain"/>
    <property type="match status" value="1"/>
</dbReference>
<dbReference type="PANTHER" id="PTHR30461:SF23">
    <property type="entry name" value="DNA RECOMBINASE-RELATED"/>
    <property type="match status" value="1"/>
</dbReference>
<dbReference type="InterPro" id="IPR006119">
    <property type="entry name" value="Resolv_N"/>
</dbReference>
<dbReference type="SMART" id="SM00857">
    <property type="entry name" value="Resolvase"/>
    <property type="match status" value="1"/>
</dbReference>
<sequence length="576" mass="65810">MKYTNQFGESVQISASDEIWLNDEFFAREMAKLPSDAPRAGLAYRVSTKGQVDHDDIPMQKIECRKFCAQHGWRVVLEKAEKGVSGSKVSATKRDAIQELKAEAEKGNIDILLVFLFDRLGRIESETPYVVEWFVKHGVEVWSTREGQQKIDSHTDKLINYIRFWQAAGESEKIAERVATRIQQLNSSGHYSGGTVAYGYRAVHKGRVNKKGQPVKDLEVAPEEAPIVQELFELAAFEGKSAYAMAEMLNNRGLRTHSGVKFTPVHVLRILRHEGYLGYIVTRSVKSQHLPELEIISPELFQKANKMVDMRCTSNAEARKVAHKSDNNTLLAGLVYCAHCGAKMSGFMHHDRYKLRDGTVKESLKPKYNCYQRAQKLRDCDGQALYLADRVDGIVLEVVRELFSSIRCAPRDKLLEQKIRQEYQDKRKQKATLEKKLQDCEHALERYEAEVLRCLDGESGFSQEMLARLIAKAEAELRAARQEYAKVLQEAEDDRELAQKIKECYRQFCGWAEEFELAPLTRKRMILSELLEKVEVGKGYQVTVHVKLTYKQFLELCQTEENSENSLRNTTDGNVA</sequence>
<organism evidence="4 5">
    <name type="scientific">Candidatus Caccousia avicola</name>
    <dbReference type="NCBI Taxonomy" id="2840721"/>
    <lineage>
        <taxon>Bacteria</taxon>
        <taxon>Bacillati</taxon>
        <taxon>Bacillota</taxon>
        <taxon>Clostridia</taxon>
        <taxon>Eubacteriales</taxon>
        <taxon>Oscillospiraceae</taxon>
        <taxon>Oscillospiraceae incertae sedis</taxon>
        <taxon>Candidatus Caccousia</taxon>
    </lineage>
</organism>
<proteinExistence type="predicted"/>
<dbReference type="EMBL" id="DVGZ01000016">
    <property type="protein sequence ID" value="HIR46328.1"/>
    <property type="molecule type" value="Genomic_DNA"/>
</dbReference>
<dbReference type="GO" id="GO:0000150">
    <property type="term" value="F:DNA strand exchange activity"/>
    <property type="evidence" value="ECO:0007669"/>
    <property type="project" value="InterPro"/>
</dbReference>
<dbReference type="CDD" id="cd00338">
    <property type="entry name" value="Ser_Recombinase"/>
    <property type="match status" value="1"/>
</dbReference>
<feature type="domain" description="Resolvase/invertase-type recombinase catalytic" evidence="2">
    <location>
        <begin position="39"/>
        <end position="189"/>
    </location>
</feature>
<dbReference type="InterPro" id="IPR038109">
    <property type="entry name" value="DNA_bind_recomb_sf"/>
</dbReference>
<dbReference type="AlphaFoldDB" id="A0A9D1AMT9"/>
<dbReference type="PANTHER" id="PTHR30461">
    <property type="entry name" value="DNA-INVERTASE FROM LAMBDOID PROPHAGE"/>
    <property type="match status" value="1"/>
</dbReference>
<dbReference type="Proteomes" id="UP000824242">
    <property type="component" value="Unassembled WGS sequence"/>
</dbReference>
<dbReference type="SUPFAM" id="SSF53041">
    <property type="entry name" value="Resolvase-like"/>
    <property type="match status" value="1"/>
</dbReference>
<gene>
    <name evidence="4" type="ORF">IAB89_01525</name>
</gene>
<evidence type="ECO:0000256" key="1">
    <source>
        <dbReference type="SAM" id="Coils"/>
    </source>
</evidence>
<dbReference type="InterPro" id="IPR050639">
    <property type="entry name" value="SSR_resolvase"/>
</dbReference>
<accession>A0A9D1AMT9</accession>
<dbReference type="InterPro" id="IPR025827">
    <property type="entry name" value="Zn_ribbon_recom_dom"/>
</dbReference>
<dbReference type="Pfam" id="PF07508">
    <property type="entry name" value="Recombinase"/>
    <property type="match status" value="1"/>
</dbReference>
<evidence type="ECO:0000313" key="5">
    <source>
        <dbReference type="Proteomes" id="UP000824242"/>
    </source>
</evidence>
<dbReference type="PROSITE" id="PS51736">
    <property type="entry name" value="RECOMBINASES_3"/>
    <property type="match status" value="1"/>
</dbReference>
<evidence type="ECO:0000313" key="4">
    <source>
        <dbReference type="EMBL" id="HIR46328.1"/>
    </source>
</evidence>
<feature type="coiled-coil region" evidence="1">
    <location>
        <begin position="416"/>
        <end position="501"/>
    </location>
</feature>
<dbReference type="GO" id="GO:0003677">
    <property type="term" value="F:DNA binding"/>
    <property type="evidence" value="ECO:0007669"/>
    <property type="project" value="InterPro"/>
</dbReference>
<dbReference type="Gene3D" id="3.90.1750.20">
    <property type="entry name" value="Putative Large Serine Recombinase, Chain B, Domain 2"/>
    <property type="match status" value="1"/>
</dbReference>
<dbReference type="InterPro" id="IPR011109">
    <property type="entry name" value="DNA_bind_recombinase_dom"/>
</dbReference>
<dbReference type="PROSITE" id="PS51737">
    <property type="entry name" value="RECOMBINASE_DNA_BIND"/>
    <property type="match status" value="1"/>
</dbReference>
<dbReference type="Pfam" id="PF00239">
    <property type="entry name" value="Resolvase"/>
    <property type="match status" value="1"/>
</dbReference>